<gene>
    <name evidence="15" type="ORF">L211DRAFT_136673</name>
</gene>
<dbReference type="SMART" id="SM00239">
    <property type="entry name" value="C2"/>
    <property type="match status" value="2"/>
</dbReference>
<dbReference type="STRING" id="1051890.A0A3N4LQ91"/>
<keyword evidence="5" id="KW-0677">Repeat</keyword>
<dbReference type="AlphaFoldDB" id="A0A3N4LQ91"/>
<dbReference type="Gene3D" id="2.60.40.150">
    <property type="entry name" value="C2 domain"/>
    <property type="match status" value="2"/>
</dbReference>
<evidence type="ECO:0000256" key="12">
    <source>
        <dbReference type="SAM" id="Phobius"/>
    </source>
</evidence>
<feature type="compositionally biased region" description="Polar residues" evidence="11">
    <location>
        <begin position="1"/>
        <end position="17"/>
    </location>
</feature>
<feature type="compositionally biased region" description="Polar residues" evidence="11">
    <location>
        <begin position="61"/>
        <end position="70"/>
    </location>
</feature>
<dbReference type="Pfam" id="PF00168">
    <property type="entry name" value="C2"/>
    <property type="match status" value="2"/>
</dbReference>
<evidence type="ECO:0000256" key="10">
    <source>
        <dbReference type="ARBA" id="ARBA00023136"/>
    </source>
</evidence>
<dbReference type="InterPro" id="IPR035892">
    <property type="entry name" value="C2_domain_sf"/>
</dbReference>
<dbReference type="PROSITE" id="PS51847">
    <property type="entry name" value="SMP"/>
    <property type="match status" value="1"/>
</dbReference>
<keyword evidence="4 12" id="KW-0812">Transmembrane</keyword>
<evidence type="ECO:0000259" key="14">
    <source>
        <dbReference type="PROSITE" id="PS51847"/>
    </source>
</evidence>
<evidence type="ECO:0000256" key="3">
    <source>
        <dbReference type="ARBA" id="ARBA00022553"/>
    </source>
</evidence>
<dbReference type="Pfam" id="PF25669">
    <property type="entry name" value="SMP_MUG190-like"/>
    <property type="match status" value="1"/>
</dbReference>
<dbReference type="Proteomes" id="UP000267821">
    <property type="component" value="Unassembled WGS sequence"/>
</dbReference>
<keyword evidence="8" id="KW-0445">Lipid transport</keyword>
<name>A0A3N4LQ91_9PEZI</name>
<dbReference type="OrthoDB" id="419768at2759"/>
<comment type="subcellular location">
    <subcellularLocation>
        <location evidence="1">Endoplasmic reticulum membrane</location>
    </subcellularLocation>
</comment>
<feature type="region of interest" description="Disordered" evidence="11">
    <location>
        <begin position="1"/>
        <end position="79"/>
    </location>
</feature>
<dbReference type="InterPro" id="IPR037765">
    <property type="entry name" value="C2B_Tricalbin"/>
</dbReference>
<keyword evidence="6" id="KW-0256">Endoplasmic reticulum</keyword>
<dbReference type="Pfam" id="PF25331">
    <property type="entry name" value="C2_Mug190_3rd"/>
    <property type="match status" value="1"/>
</dbReference>
<feature type="region of interest" description="Disordered" evidence="11">
    <location>
        <begin position="285"/>
        <end position="309"/>
    </location>
</feature>
<evidence type="ECO:0000256" key="4">
    <source>
        <dbReference type="ARBA" id="ARBA00022692"/>
    </source>
</evidence>
<dbReference type="CDD" id="cd21676">
    <property type="entry name" value="SMP_Mug190"/>
    <property type="match status" value="1"/>
</dbReference>
<organism evidence="15 16">
    <name type="scientific">Terfezia boudieri ATCC MYA-4762</name>
    <dbReference type="NCBI Taxonomy" id="1051890"/>
    <lineage>
        <taxon>Eukaryota</taxon>
        <taxon>Fungi</taxon>
        <taxon>Dikarya</taxon>
        <taxon>Ascomycota</taxon>
        <taxon>Pezizomycotina</taxon>
        <taxon>Pezizomycetes</taxon>
        <taxon>Pezizales</taxon>
        <taxon>Pezizaceae</taxon>
        <taxon>Terfezia</taxon>
    </lineage>
</organism>
<dbReference type="GO" id="GO:0061817">
    <property type="term" value="P:endoplasmic reticulum-plasma membrane tethering"/>
    <property type="evidence" value="ECO:0007669"/>
    <property type="project" value="InterPro"/>
</dbReference>
<keyword evidence="2" id="KW-0813">Transport</keyword>
<proteinExistence type="predicted"/>
<evidence type="ECO:0000256" key="8">
    <source>
        <dbReference type="ARBA" id="ARBA00023055"/>
    </source>
</evidence>
<evidence type="ECO:0000256" key="1">
    <source>
        <dbReference type="ARBA" id="ARBA00004586"/>
    </source>
</evidence>
<reference evidence="15 16" key="1">
    <citation type="journal article" date="2018" name="Nat. Ecol. Evol.">
        <title>Pezizomycetes genomes reveal the molecular basis of ectomycorrhizal truffle lifestyle.</title>
        <authorList>
            <person name="Murat C."/>
            <person name="Payen T."/>
            <person name="Noel B."/>
            <person name="Kuo A."/>
            <person name="Morin E."/>
            <person name="Chen J."/>
            <person name="Kohler A."/>
            <person name="Krizsan K."/>
            <person name="Balestrini R."/>
            <person name="Da Silva C."/>
            <person name="Montanini B."/>
            <person name="Hainaut M."/>
            <person name="Levati E."/>
            <person name="Barry K.W."/>
            <person name="Belfiori B."/>
            <person name="Cichocki N."/>
            <person name="Clum A."/>
            <person name="Dockter R.B."/>
            <person name="Fauchery L."/>
            <person name="Guy J."/>
            <person name="Iotti M."/>
            <person name="Le Tacon F."/>
            <person name="Lindquist E.A."/>
            <person name="Lipzen A."/>
            <person name="Malagnac F."/>
            <person name="Mello A."/>
            <person name="Molinier V."/>
            <person name="Miyauchi S."/>
            <person name="Poulain J."/>
            <person name="Riccioni C."/>
            <person name="Rubini A."/>
            <person name="Sitrit Y."/>
            <person name="Splivallo R."/>
            <person name="Traeger S."/>
            <person name="Wang M."/>
            <person name="Zifcakova L."/>
            <person name="Wipf D."/>
            <person name="Zambonelli A."/>
            <person name="Paolocci F."/>
            <person name="Nowrousian M."/>
            <person name="Ottonello S."/>
            <person name="Baldrian P."/>
            <person name="Spatafora J.W."/>
            <person name="Henrissat B."/>
            <person name="Nagy L.G."/>
            <person name="Aury J.M."/>
            <person name="Wincker P."/>
            <person name="Grigoriev I.V."/>
            <person name="Bonfante P."/>
            <person name="Martin F.M."/>
        </authorList>
    </citation>
    <scope>NUCLEOTIDE SEQUENCE [LARGE SCALE GENOMIC DNA]</scope>
    <source>
        <strain evidence="15 16">ATCC MYA-4762</strain>
    </source>
</reference>
<feature type="compositionally biased region" description="Polar residues" evidence="11">
    <location>
        <begin position="37"/>
        <end position="53"/>
    </location>
</feature>
<feature type="region of interest" description="Disordered" evidence="11">
    <location>
        <begin position="128"/>
        <end position="178"/>
    </location>
</feature>
<dbReference type="PANTHER" id="PTHR47348">
    <property type="entry name" value="MEIOTICALLY UP-REGULATED GENE 190 PROTEIN"/>
    <property type="match status" value="1"/>
</dbReference>
<feature type="domain" description="SMP-LTD" evidence="14">
    <location>
        <begin position="310"/>
        <end position="545"/>
    </location>
</feature>
<protein>
    <recommendedName>
        <fullName evidence="17">C2 domain-containing protein</fullName>
    </recommendedName>
</protein>
<keyword evidence="16" id="KW-1185">Reference proteome</keyword>
<feature type="domain" description="C2" evidence="13">
    <location>
        <begin position="543"/>
        <end position="667"/>
    </location>
</feature>
<dbReference type="PROSITE" id="PS50004">
    <property type="entry name" value="C2"/>
    <property type="match status" value="2"/>
</dbReference>
<evidence type="ECO:0000259" key="13">
    <source>
        <dbReference type="PROSITE" id="PS50004"/>
    </source>
</evidence>
<evidence type="ECO:0000256" key="5">
    <source>
        <dbReference type="ARBA" id="ARBA00022737"/>
    </source>
</evidence>
<keyword evidence="7 12" id="KW-1133">Transmembrane helix</keyword>
<feature type="domain" description="C2" evidence="13">
    <location>
        <begin position="734"/>
        <end position="874"/>
    </location>
</feature>
<keyword evidence="3" id="KW-0597">Phosphoprotein</keyword>
<evidence type="ECO:0000256" key="2">
    <source>
        <dbReference type="ARBA" id="ARBA00022448"/>
    </source>
</evidence>
<dbReference type="InterPro" id="IPR000008">
    <property type="entry name" value="C2_dom"/>
</dbReference>
<dbReference type="SUPFAM" id="SSF49562">
    <property type="entry name" value="C2 domain (Calcium/lipid-binding domain, CaLB)"/>
    <property type="match status" value="2"/>
</dbReference>
<dbReference type="GO" id="GO:0005789">
    <property type="term" value="C:endoplasmic reticulum membrane"/>
    <property type="evidence" value="ECO:0007669"/>
    <property type="project" value="UniProtKB-SubCell"/>
</dbReference>
<keyword evidence="9" id="KW-0446">Lipid-binding</keyword>
<dbReference type="GO" id="GO:0008289">
    <property type="term" value="F:lipid binding"/>
    <property type="evidence" value="ECO:0007669"/>
    <property type="project" value="UniProtKB-KW"/>
</dbReference>
<dbReference type="PANTHER" id="PTHR47348:SF3">
    <property type="entry name" value="MEIOTICALLY UP-REGULATED GENE 190 PROTEIN"/>
    <property type="match status" value="1"/>
</dbReference>
<evidence type="ECO:0000256" key="7">
    <source>
        <dbReference type="ARBA" id="ARBA00022989"/>
    </source>
</evidence>
<evidence type="ECO:0000256" key="9">
    <source>
        <dbReference type="ARBA" id="ARBA00023121"/>
    </source>
</evidence>
<evidence type="ECO:0000256" key="6">
    <source>
        <dbReference type="ARBA" id="ARBA00022824"/>
    </source>
</evidence>
<evidence type="ECO:0000313" key="15">
    <source>
        <dbReference type="EMBL" id="RPB25083.1"/>
    </source>
</evidence>
<accession>A0A3N4LQ91</accession>
<feature type="transmembrane region" description="Helical" evidence="12">
    <location>
        <begin position="230"/>
        <end position="249"/>
    </location>
</feature>
<dbReference type="InParanoid" id="A0A3N4LQ91"/>
<evidence type="ECO:0008006" key="17">
    <source>
        <dbReference type="Google" id="ProtNLM"/>
    </source>
</evidence>
<feature type="compositionally biased region" description="Basic and acidic residues" evidence="11">
    <location>
        <begin position="149"/>
        <end position="178"/>
    </location>
</feature>
<dbReference type="InterPro" id="IPR057349">
    <property type="entry name" value="C2_Mug190_3rd"/>
</dbReference>
<keyword evidence="10 12" id="KW-0472">Membrane</keyword>
<sequence length="1089" mass="119875">MEPVTTPSRSIQTFNGNPTPPSSPTGDKTHSGIPTDEPSTYSDLPPALSTSSRPTEDGSPARSSAPNLQSGHRFYSERNPVPKVEHFPWESFYRGPVGIYHSPIQQRGSASSSTSHPSIGRGAAIVDSAPVSSTTGPQCHGEGSGARISHGEGLDQVSDKTSSRKSQSKREAVREKHAKIVTDPITRKEVSVIDAKYLPPLSIPASPPSLSPPASWTLYSTELRTLTLKYIVGVLLSFLLLSGLFRFHMSIPLFSSFAAILVWYRQVDSLWLDVVHHNPVLYHRHPRDKSTRSGAVRSRDADSEPSGVCGPESVTWLNNTVSKLWSQINGDLFKPVTDMLEDVMQASIPSIIQQIRIRDIGQGTEPIKIISMRWLEHDDGEVEDDVVSSSASSEEKLTRGAINGDDQESIGEWACIEITFAFRGVGRGLAGGDSVSKASNPFLMVNMSLGLKGVLGAPEVPIWVELRGLQGTCRLKVQLIPDPPFIKLTTFSLMGMPKIEIAAVPLNQRFLNVMSLPVISDFVYSSIKTTAREFCAPKSFTMDVSKMLVGDDTKKELNAIGVFVVHIDRAVGVRAADKLTGKSDCYVTLSYAKFAKALWSSRIIFCELNPVWDETAILLVNAEELRAGERLVVEVWDSDRFTVDDLLGRVEVDIIDLVQRKGKMKTRTDSLMGFSKEQIMPGTLTWSVGFYGKLGLYGGLVKEVAAVATGVQSTAEIDCTAFTATTPALASADTTSTLVTKVPPSEAYPSGILSIQVHNIVSLSVQSPSNTRALNQRIGVDTNTEEEEESETLPSSYCSIILDHQKIYKTRIKPMTSKPFFNAGTERFVRDWRHSSVLVVVRDSRMRELDPILGVVELKLNKVFRNESVVSRYYPIQGGIGYGKVRISLLFRSIDTVLPPMLLGSDIGSVEVVSTWIDGSHITDDEVRKAGSITFETPLISKNAVRDISAGGVGWSPVHDTYGSTGFRLGVRHRHSAPCMLFFKRDPGSFKLRRDKVVAAAKFWLKDIPDDDVVTLRLDVFKPEDMDRFMQNAYTDDIKHVGFIEVQVRFHRGLGKSHIIAARQDRDFGDVIRAVRAVVMAISKRLQEV</sequence>
<dbReference type="EMBL" id="ML121539">
    <property type="protein sequence ID" value="RPB25083.1"/>
    <property type="molecule type" value="Genomic_DNA"/>
</dbReference>
<dbReference type="InterPro" id="IPR031468">
    <property type="entry name" value="SMP_LBD"/>
</dbReference>
<evidence type="ECO:0000256" key="11">
    <source>
        <dbReference type="SAM" id="MobiDB-lite"/>
    </source>
</evidence>
<evidence type="ECO:0000313" key="16">
    <source>
        <dbReference type="Proteomes" id="UP000267821"/>
    </source>
</evidence>
<dbReference type="GO" id="GO:0006869">
    <property type="term" value="P:lipid transport"/>
    <property type="evidence" value="ECO:0007669"/>
    <property type="project" value="UniProtKB-KW"/>
</dbReference>
<dbReference type="CDD" id="cd04052">
    <property type="entry name" value="C2B_Tricalbin-like"/>
    <property type="match status" value="1"/>
</dbReference>